<dbReference type="PANTHER" id="PTHR30055">
    <property type="entry name" value="HTH-TYPE TRANSCRIPTIONAL REGULATOR RUTR"/>
    <property type="match status" value="1"/>
</dbReference>
<evidence type="ECO:0000313" key="6">
    <source>
        <dbReference type="EMBL" id="MBW8638892.1"/>
    </source>
</evidence>
<dbReference type="Proteomes" id="UP001196509">
    <property type="component" value="Unassembled WGS sequence"/>
</dbReference>
<dbReference type="AlphaFoldDB" id="A0AAE2ZQJ1"/>
<feature type="domain" description="HTH tetR-type" evidence="5">
    <location>
        <begin position="5"/>
        <end position="64"/>
    </location>
</feature>
<evidence type="ECO:0000256" key="3">
    <source>
        <dbReference type="ARBA" id="ARBA00023163"/>
    </source>
</evidence>
<dbReference type="EMBL" id="JAICBX010000003">
    <property type="protein sequence ID" value="MBW8638892.1"/>
    <property type="molecule type" value="Genomic_DNA"/>
</dbReference>
<protein>
    <submittedName>
        <fullName evidence="6">TetR/AcrR family transcriptional regulator</fullName>
    </submittedName>
</protein>
<dbReference type="Gene3D" id="1.10.10.60">
    <property type="entry name" value="Homeodomain-like"/>
    <property type="match status" value="1"/>
</dbReference>
<gene>
    <name evidence="6" type="ORF">K1W69_16975</name>
</gene>
<dbReference type="InterPro" id="IPR036271">
    <property type="entry name" value="Tet_transcr_reg_TetR-rel_C_sf"/>
</dbReference>
<keyword evidence="1" id="KW-0805">Transcription regulation</keyword>
<reference evidence="6" key="1">
    <citation type="submission" date="2021-08" db="EMBL/GenBank/DDBJ databases">
        <title>Hoeflea bacterium WL0058 sp. nov., isolated from the sediment.</title>
        <authorList>
            <person name="Wang L."/>
            <person name="Zhang D."/>
        </authorList>
    </citation>
    <scope>NUCLEOTIDE SEQUENCE</scope>
    <source>
        <strain evidence="6">WL0058</strain>
    </source>
</reference>
<dbReference type="GO" id="GO:0003700">
    <property type="term" value="F:DNA-binding transcription factor activity"/>
    <property type="evidence" value="ECO:0007669"/>
    <property type="project" value="TreeGrafter"/>
</dbReference>
<dbReference type="InterPro" id="IPR001647">
    <property type="entry name" value="HTH_TetR"/>
</dbReference>
<evidence type="ECO:0000256" key="2">
    <source>
        <dbReference type="ARBA" id="ARBA00023125"/>
    </source>
</evidence>
<dbReference type="InterPro" id="IPR050109">
    <property type="entry name" value="HTH-type_TetR-like_transc_reg"/>
</dbReference>
<dbReference type="Gene3D" id="1.10.357.10">
    <property type="entry name" value="Tetracycline Repressor, domain 2"/>
    <property type="match status" value="1"/>
</dbReference>
<name>A0AAE2ZQJ1_9HYPH</name>
<dbReference type="SUPFAM" id="SSF46689">
    <property type="entry name" value="Homeodomain-like"/>
    <property type="match status" value="1"/>
</dbReference>
<dbReference type="PROSITE" id="PS50977">
    <property type="entry name" value="HTH_TETR_2"/>
    <property type="match status" value="1"/>
</dbReference>
<dbReference type="PRINTS" id="PR00455">
    <property type="entry name" value="HTHTETR"/>
</dbReference>
<keyword evidence="3" id="KW-0804">Transcription</keyword>
<keyword evidence="7" id="KW-1185">Reference proteome</keyword>
<keyword evidence="2 4" id="KW-0238">DNA-binding</keyword>
<evidence type="ECO:0000256" key="1">
    <source>
        <dbReference type="ARBA" id="ARBA00023015"/>
    </source>
</evidence>
<dbReference type="Pfam" id="PF00440">
    <property type="entry name" value="TetR_N"/>
    <property type="match status" value="1"/>
</dbReference>
<dbReference type="RefSeq" id="WP_220229613.1">
    <property type="nucleotide sequence ID" value="NZ_JAICBX010000003.1"/>
</dbReference>
<dbReference type="SUPFAM" id="SSF48498">
    <property type="entry name" value="Tetracyclin repressor-like, C-terminal domain"/>
    <property type="match status" value="1"/>
</dbReference>
<evidence type="ECO:0000259" key="5">
    <source>
        <dbReference type="PROSITE" id="PS50977"/>
    </source>
</evidence>
<evidence type="ECO:0000256" key="4">
    <source>
        <dbReference type="PROSITE-ProRule" id="PRU00335"/>
    </source>
</evidence>
<accession>A0AAE2ZQJ1</accession>
<sequence>MNRSNGSHKQILEAASAAFVEGNGHFEMADVARRAGTSVGLAYHYFGSKTGLVSALVSDFYDRFDAIVMARMESDAPWRERELRRFSIAVQFLFTDPLAPMIIGRLASGGEAAAVETDRRNRIIAAGARNIANAQKQGEIHPDIDPEIASAVINGGLRHAAYMALTLAERPDADEFARRAWFPIARGLCL</sequence>
<dbReference type="PANTHER" id="PTHR30055:SF234">
    <property type="entry name" value="HTH-TYPE TRANSCRIPTIONAL REGULATOR BETI"/>
    <property type="match status" value="1"/>
</dbReference>
<organism evidence="6 7">
    <name type="scientific">Flavimaribacter sediminis</name>
    <dbReference type="NCBI Taxonomy" id="2865987"/>
    <lineage>
        <taxon>Bacteria</taxon>
        <taxon>Pseudomonadati</taxon>
        <taxon>Pseudomonadota</taxon>
        <taxon>Alphaproteobacteria</taxon>
        <taxon>Hyphomicrobiales</taxon>
        <taxon>Rhizobiaceae</taxon>
        <taxon>Flavimaribacter</taxon>
    </lineage>
</organism>
<comment type="caution">
    <text evidence="6">The sequence shown here is derived from an EMBL/GenBank/DDBJ whole genome shotgun (WGS) entry which is preliminary data.</text>
</comment>
<evidence type="ECO:0000313" key="7">
    <source>
        <dbReference type="Proteomes" id="UP001196509"/>
    </source>
</evidence>
<proteinExistence type="predicted"/>
<dbReference type="InterPro" id="IPR009057">
    <property type="entry name" value="Homeodomain-like_sf"/>
</dbReference>
<dbReference type="GO" id="GO:0000976">
    <property type="term" value="F:transcription cis-regulatory region binding"/>
    <property type="evidence" value="ECO:0007669"/>
    <property type="project" value="TreeGrafter"/>
</dbReference>
<feature type="DNA-binding region" description="H-T-H motif" evidence="4">
    <location>
        <begin position="27"/>
        <end position="46"/>
    </location>
</feature>